<proteinExistence type="predicted"/>
<feature type="domain" description="Methyltransferase type 11" evidence="1">
    <location>
        <begin position="60"/>
        <end position="152"/>
    </location>
</feature>
<dbReference type="EMBL" id="JAOWKY010000001">
    <property type="protein sequence ID" value="MCV2867325.1"/>
    <property type="molecule type" value="Genomic_DNA"/>
</dbReference>
<organism evidence="2 3">
    <name type="scientific">Albidovulum marisflavi</name>
    <dbReference type="NCBI Taxonomy" id="2984159"/>
    <lineage>
        <taxon>Bacteria</taxon>
        <taxon>Pseudomonadati</taxon>
        <taxon>Pseudomonadota</taxon>
        <taxon>Alphaproteobacteria</taxon>
        <taxon>Rhodobacterales</taxon>
        <taxon>Paracoccaceae</taxon>
        <taxon>Albidovulum</taxon>
    </lineage>
</organism>
<evidence type="ECO:0000313" key="3">
    <source>
        <dbReference type="Proteomes" id="UP001652542"/>
    </source>
</evidence>
<dbReference type="Proteomes" id="UP001652542">
    <property type="component" value="Unassembled WGS sequence"/>
</dbReference>
<name>A0ABT2Z8H7_9RHOB</name>
<gene>
    <name evidence="2" type="ORF">OEW28_01620</name>
</gene>
<protein>
    <submittedName>
        <fullName evidence="2">Class I SAM-dependent methyltransferase</fullName>
    </submittedName>
</protein>
<dbReference type="GO" id="GO:0032259">
    <property type="term" value="P:methylation"/>
    <property type="evidence" value="ECO:0007669"/>
    <property type="project" value="UniProtKB-KW"/>
</dbReference>
<dbReference type="RefSeq" id="WP_263732983.1">
    <property type="nucleotide sequence ID" value="NZ_JAOWKY010000001.1"/>
</dbReference>
<keyword evidence="2" id="KW-0808">Transferase</keyword>
<keyword evidence="2" id="KW-0489">Methyltransferase</keyword>
<evidence type="ECO:0000313" key="2">
    <source>
        <dbReference type="EMBL" id="MCV2867325.1"/>
    </source>
</evidence>
<dbReference type="CDD" id="cd02440">
    <property type="entry name" value="AdoMet_MTases"/>
    <property type="match status" value="1"/>
</dbReference>
<dbReference type="PANTHER" id="PTHR42912">
    <property type="entry name" value="METHYLTRANSFERASE"/>
    <property type="match status" value="1"/>
</dbReference>
<dbReference type="SUPFAM" id="SSF53335">
    <property type="entry name" value="S-adenosyl-L-methionine-dependent methyltransferases"/>
    <property type="match status" value="1"/>
</dbReference>
<dbReference type="InterPro" id="IPR013216">
    <property type="entry name" value="Methyltransf_11"/>
</dbReference>
<comment type="caution">
    <text evidence="2">The sequence shown here is derived from an EMBL/GenBank/DDBJ whole genome shotgun (WGS) entry which is preliminary data.</text>
</comment>
<dbReference type="Gene3D" id="3.40.50.150">
    <property type="entry name" value="Vaccinia Virus protein VP39"/>
    <property type="match status" value="1"/>
</dbReference>
<dbReference type="Pfam" id="PF08241">
    <property type="entry name" value="Methyltransf_11"/>
    <property type="match status" value="1"/>
</dbReference>
<dbReference type="InterPro" id="IPR050508">
    <property type="entry name" value="Methyltransf_Superfamily"/>
</dbReference>
<evidence type="ECO:0000259" key="1">
    <source>
        <dbReference type="Pfam" id="PF08241"/>
    </source>
</evidence>
<accession>A0ABT2Z8H7</accession>
<dbReference type="GO" id="GO:0008168">
    <property type="term" value="F:methyltransferase activity"/>
    <property type="evidence" value="ECO:0007669"/>
    <property type="project" value="UniProtKB-KW"/>
</dbReference>
<reference evidence="2 3" key="1">
    <citation type="submission" date="2022-10" db="EMBL/GenBank/DDBJ databases">
        <title>Defluviimonas sp. nov., isolated from ocean surface water.</title>
        <authorList>
            <person name="He W."/>
            <person name="Wang L."/>
            <person name="Zhang D.-F."/>
        </authorList>
    </citation>
    <scope>NUCLEOTIDE SEQUENCE [LARGE SCALE GENOMIC DNA]</scope>
    <source>
        <strain evidence="2 3">WL0002</strain>
    </source>
</reference>
<dbReference type="InterPro" id="IPR029063">
    <property type="entry name" value="SAM-dependent_MTases_sf"/>
</dbReference>
<sequence length="210" mass="22662">MTDKDFDLDDAYGLRTREDILRYYRSLAPNYDDDFARAMDFRVPRLIAEAYAAEAIGPVLDVGAGTGLLAAELQGLGVTPVDGVDISPEMIAIARGKGLYRELREGDVTGRLDLPDSAYVGCVSSGTFTFGHVGPEAIGELLRVTESGGFFALSVHSGVYAAAGFAARFRTLEEEGWITRFSAEDIAFYGPPATGPHAQDHGFLVTFRKV</sequence>
<keyword evidence="3" id="KW-1185">Reference proteome</keyword>